<dbReference type="AlphaFoldDB" id="A0A2K1R7Z6"/>
<name>A0A2K1R7Z6_POPTR</name>
<organism evidence="1">
    <name type="scientific">Populus trichocarpa</name>
    <name type="common">Western balsam poplar</name>
    <name type="synonym">Populus balsamifera subsp. trichocarpa</name>
    <dbReference type="NCBI Taxonomy" id="3694"/>
    <lineage>
        <taxon>Eukaryota</taxon>
        <taxon>Viridiplantae</taxon>
        <taxon>Streptophyta</taxon>
        <taxon>Embryophyta</taxon>
        <taxon>Tracheophyta</taxon>
        <taxon>Spermatophyta</taxon>
        <taxon>Magnoliopsida</taxon>
        <taxon>eudicotyledons</taxon>
        <taxon>Gunneridae</taxon>
        <taxon>Pentapetalae</taxon>
        <taxon>rosids</taxon>
        <taxon>fabids</taxon>
        <taxon>Malpighiales</taxon>
        <taxon>Salicaceae</taxon>
        <taxon>Saliceae</taxon>
        <taxon>Populus</taxon>
    </lineage>
</organism>
<reference evidence="1" key="1">
    <citation type="journal article" date="2006" name="Science">
        <title>The genome of black cottonwood, Populus trichocarpa (Torr. &amp; Gray).</title>
        <authorList>
            <person name="Tuskan G.A."/>
            <person name="Difazio S."/>
            <person name="Jansson S."/>
            <person name="Bohlmann J."/>
            <person name="Grigoriev I."/>
            <person name="Hellsten U."/>
            <person name="Putnam N."/>
            <person name="Ralph S."/>
            <person name="Rombauts S."/>
            <person name="Salamov A."/>
            <person name="Schein J."/>
            <person name="Sterck L."/>
            <person name="Aerts A."/>
            <person name="Bhalerao R.R."/>
            <person name="Bhalerao R.P."/>
            <person name="Blaudez D."/>
            <person name="Boerjan W."/>
            <person name="Brun A."/>
            <person name="Brunner A."/>
            <person name="Busov V."/>
            <person name="Campbell M."/>
            <person name="Carlson J."/>
            <person name="Chalot M."/>
            <person name="Chapman J."/>
            <person name="Chen G.L."/>
            <person name="Cooper D."/>
            <person name="Coutinho P.M."/>
            <person name="Couturier J."/>
            <person name="Covert S."/>
            <person name="Cronk Q."/>
            <person name="Cunningham R."/>
            <person name="Davis J."/>
            <person name="Degroeve S."/>
            <person name="Dejardin A."/>
            <person name="Depamphilis C."/>
            <person name="Detter J."/>
            <person name="Dirks B."/>
            <person name="Dubchak I."/>
            <person name="Duplessis S."/>
            <person name="Ehlting J."/>
            <person name="Ellis B."/>
            <person name="Gendler K."/>
            <person name="Goodstein D."/>
            <person name="Gribskov M."/>
            <person name="Grimwood J."/>
            <person name="Groover A."/>
            <person name="Gunter L."/>
            <person name="Hamberger B."/>
            <person name="Heinze B."/>
            <person name="Helariutta Y."/>
            <person name="Henrissat B."/>
            <person name="Holligan D."/>
            <person name="Holt R."/>
            <person name="Huang W."/>
            <person name="Islam-Faridi N."/>
            <person name="Jones S."/>
            <person name="Jones-Rhoades M."/>
            <person name="Jorgensen R."/>
            <person name="Joshi C."/>
            <person name="Kangasjarvi J."/>
            <person name="Karlsson J."/>
            <person name="Kelleher C."/>
            <person name="Kirkpatrick R."/>
            <person name="Kirst M."/>
            <person name="Kohler A."/>
            <person name="Kalluri U."/>
            <person name="Larimer F."/>
            <person name="Leebens-Mack J."/>
            <person name="Leple J.C."/>
            <person name="Locascio P."/>
            <person name="Lou Y."/>
            <person name="Lucas S."/>
            <person name="Martin F."/>
            <person name="Montanini B."/>
            <person name="Napoli C."/>
            <person name="Nelson D.R."/>
            <person name="Nelson C."/>
            <person name="Nieminen K."/>
            <person name="Nilsson O."/>
            <person name="Pereda V."/>
            <person name="Peter G."/>
            <person name="Philippe R."/>
            <person name="Pilate G."/>
            <person name="Poliakov A."/>
            <person name="Razumovskaya J."/>
            <person name="Richardson P."/>
            <person name="Rinaldi C."/>
            <person name="Ritland K."/>
            <person name="Rouze P."/>
            <person name="Ryaboy D."/>
            <person name="Schmutz J."/>
            <person name="Schrader J."/>
            <person name="Segerman B."/>
            <person name="Shin H."/>
            <person name="Siddiqui A."/>
            <person name="Sterky F."/>
            <person name="Terry A."/>
            <person name="Tsai C.J."/>
            <person name="Uberbacher E."/>
            <person name="Unneberg P."/>
            <person name="Vahala J."/>
            <person name="Wall K."/>
            <person name="Wessler S."/>
            <person name="Yang G."/>
            <person name="Yin T."/>
            <person name="Douglas C."/>
            <person name="Marra M."/>
            <person name="Sandberg G."/>
            <person name="Van de Peer Y."/>
            <person name="Rokhsar D."/>
        </authorList>
    </citation>
    <scope>NUCLEOTIDE SEQUENCE [LARGE SCALE GENOMIC DNA]</scope>
    <source>
        <strain evidence="1">Nisqually-1</strain>
    </source>
</reference>
<protein>
    <submittedName>
        <fullName evidence="1">Uncharacterized protein</fullName>
    </submittedName>
</protein>
<sequence>MSTPHQVQYPKHQGSAAGQTLQLCVAPPFVAGGQQPFVMPSHIPFLQPPIPAIRPIPVPGSNTFNTKFP</sequence>
<accession>A0A2K1R7Z6</accession>
<evidence type="ECO:0000313" key="1">
    <source>
        <dbReference type="EMBL" id="PNS23411.1"/>
    </source>
</evidence>
<dbReference type="EMBL" id="KZ623376">
    <property type="protein sequence ID" value="PNS23411.1"/>
    <property type="molecule type" value="Genomic_DNA"/>
</dbReference>
<reference evidence="1" key="2">
    <citation type="submission" date="2017-07" db="EMBL/GenBank/DDBJ databases">
        <title>WGS assembly of Populus trichocarpa.</title>
        <authorList>
            <person name="Tuskan G."/>
            <person name="Difazio S."/>
            <person name="Jansson S."/>
            <person name="Bohlmann J."/>
            <person name="Grigoriev I."/>
            <person name="Hellsten U."/>
            <person name="Putnam N."/>
            <person name="Ralph S."/>
            <person name="Rombauts S."/>
            <person name="Salamov A."/>
            <person name="Schein J."/>
            <person name="Sterck L."/>
            <person name="Aerts A."/>
            <person name="Bhalerao R."/>
            <person name="Bhalerao R."/>
            <person name="Blaudez D."/>
            <person name="Boerjan W."/>
            <person name="Brun A."/>
            <person name="Brunner A."/>
            <person name="Busov V."/>
            <person name="Campbell M."/>
            <person name="Carlson J."/>
            <person name="Chalot M."/>
            <person name="Chapman J."/>
            <person name="Chen G."/>
            <person name="Cooper D."/>
            <person name="Coutinho P."/>
            <person name="Couturier J."/>
            <person name="Covert S."/>
            <person name="Cronk Q."/>
            <person name="Cunningham R."/>
            <person name="Davis J."/>
            <person name="Degroeve S."/>
            <person name="Dejardin A."/>
            <person name="Depamphilis C."/>
            <person name="Detter J."/>
            <person name="Dirks B."/>
            <person name="Dubchak I."/>
            <person name="Duplessis S."/>
            <person name="Ehlting J."/>
            <person name="Ellis B."/>
            <person name="Gendler K."/>
            <person name="Goodstein D."/>
            <person name="Gribskov M."/>
            <person name="Grimwood J."/>
            <person name="Groover A."/>
            <person name="Gunter L."/>
            <person name="Hamberger B."/>
            <person name="Heinze B."/>
            <person name="Helariutta Y."/>
            <person name="Henrissat B."/>
            <person name="Holligan D."/>
            <person name="Holt R."/>
            <person name="Huang W."/>
            <person name="Islam-Faridi N."/>
            <person name="Jones S."/>
            <person name="Jones-Rhoades M."/>
            <person name="Jorgensen R."/>
            <person name="Joshi C."/>
            <person name="Kangasjarvi J."/>
            <person name="Karlsson J."/>
            <person name="Kelleher C."/>
            <person name="Kirkpatrick R."/>
            <person name="Kirst M."/>
            <person name="Kohler A."/>
            <person name="Kalluri U."/>
            <person name="Larimer F."/>
            <person name="Leebens-Mack J."/>
            <person name="Leple J."/>
            <person name="Locascio P."/>
            <person name="Lou Y."/>
            <person name="Lucas S."/>
            <person name="Martin F."/>
            <person name="Montanini B."/>
            <person name="Napoli C."/>
            <person name="Nelson D."/>
            <person name="Nelson C."/>
            <person name="Nieminen K."/>
            <person name="Nilsson O."/>
            <person name="Pereda V."/>
            <person name="Peter G."/>
            <person name="Philippe R."/>
            <person name="Pilate G."/>
            <person name="Poliakov A."/>
            <person name="Razumovskaya J."/>
            <person name="Richardson P."/>
            <person name="Rinaldi C."/>
            <person name="Ritland K."/>
            <person name="Rouze P."/>
            <person name="Ryaboy D."/>
            <person name="Schmutz J."/>
            <person name="Schrader J."/>
            <person name="Segerman B."/>
            <person name="Shin H."/>
            <person name="Siddiqui A."/>
            <person name="Sterky F."/>
            <person name="Terry A."/>
            <person name="Tsai C."/>
            <person name="Uberbacher E."/>
            <person name="Unneberg P."/>
            <person name="Vahala J."/>
            <person name="Wall K."/>
            <person name="Wessler S."/>
            <person name="Yang G."/>
            <person name="Yin T."/>
            <person name="Douglas C."/>
            <person name="Marra M."/>
            <person name="Sandberg G."/>
            <person name="Van De Peer Y."/>
            <person name="Rokhsar D."/>
        </authorList>
    </citation>
    <scope>NUCLEOTIDE SEQUENCE</scope>
    <source>
        <strain evidence="1">Nisqually-1</strain>
    </source>
</reference>
<proteinExistence type="predicted"/>
<dbReference type="InParanoid" id="A0A2K1R7Z6"/>
<gene>
    <name evidence="1" type="ORF">POPTR_T066600</name>
</gene>